<comment type="caution">
    <text evidence="1">The sequence shown here is derived from an EMBL/GenBank/DDBJ whole genome shotgun (WGS) entry which is preliminary data.</text>
</comment>
<evidence type="ECO:0000313" key="2">
    <source>
        <dbReference type="Proteomes" id="UP000789405"/>
    </source>
</evidence>
<keyword evidence="2" id="KW-1185">Reference proteome</keyword>
<organism evidence="1 2">
    <name type="scientific">Dentiscutata erythropus</name>
    <dbReference type="NCBI Taxonomy" id="1348616"/>
    <lineage>
        <taxon>Eukaryota</taxon>
        <taxon>Fungi</taxon>
        <taxon>Fungi incertae sedis</taxon>
        <taxon>Mucoromycota</taxon>
        <taxon>Glomeromycotina</taxon>
        <taxon>Glomeromycetes</taxon>
        <taxon>Diversisporales</taxon>
        <taxon>Gigasporaceae</taxon>
        <taxon>Dentiscutata</taxon>
    </lineage>
</organism>
<reference evidence="1" key="1">
    <citation type="submission" date="2021-06" db="EMBL/GenBank/DDBJ databases">
        <authorList>
            <person name="Kallberg Y."/>
            <person name="Tangrot J."/>
            <person name="Rosling A."/>
        </authorList>
    </citation>
    <scope>NUCLEOTIDE SEQUENCE</scope>
    <source>
        <strain evidence="1">MA453B</strain>
    </source>
</reference>
<dbReference type="OrthoDB" id="2362960at2759"/>
<accession>A0A9N9JT84</accession>
<protein>
    <submittedName>
        <fullName evidence="1">62_t:CDS:1</fullName>
    </submittedName>
</protein>
<evidence type="ECO:0000313" key="1">
    <source>
        <dbReference type="EMBL" id="CAG8795010.1"/>
    </source>
</evidence>
<proteinExistence type="predicted"/>
<dbReference type="EMBL" id="CAJVPY010030096">
    <property type="protein sequence ID" value="CAG8795010.1"/>
    <property type="molecule type" value="Genomic_DNA"/>
</dbReference>
<name>A0A9N9JT84_9GLOM</name>
<dbReference type="AlphaFoldDB" id="A0A9N9JT84"/>
<dbReference type="Proteomes" id="UP000789405">
    <property type="component" value="Unassembled WGS sequence"/>
</dbReference>
<sequence length="112" mass="12886">MNKELFKVVNELASIALATSTDDSPFFSTFLRLLSEKEGLTEQDKASIREHCNNAMENLNAQKKREEIPCSECNSIKYSNKYCENCMSEKLKSQFENWTSGNKLIDDFIKQC</sequence>
<gene>
    <name evidence="1" type="ORF">DERYTH_LOCUS22185</name>
</gene>
<feature type="non-terminal residue" evidence="1">
    <location>
        <position position="112"/>
    </location>
</feature>